<dbReference type="AlphaFoldDB" id="A0A2N3XU29"/>
<organism evidence="1 2">
    <name type="scientific">Saccharopolyspora spinosa</name>
    <dbReference type="NCBI Taxonomy" id="60894"/>
    <lineage>
        <taxon>Bacteria</taxon>
        <taxon>Bacillati</taxon>
        <taxon>Actinomycetota</taxon>
        <taxon>Actinomycetes</taxon>
        <taxon>Pseudonocardiales</taxon>
        <taxon>Pseudonocardiaceae</taxon>
        <taxon>Saccharopolyspora</taxon>
    </lineage>
</organism>
<dbReference type="Proteomes" id="UP000233786">
    <property type="component" value="Unassembled WGS sequence"/>
</dbReference>
<accession>A0A2N3XU29</accession>
<name>A0A2N3XU29_SACSN</name>
<proteinExistence type="predicted"/>
<sequence length="276" mass="30318">MICADLPEIGPLRGWNAGRVGDIAEVPDGVVATVRRRELPGIRSRPVEKTELLEQVRRLRSEGKSPKEIARALDVRPSAVAPLVRAVAAQGRATAELPELVGCWINVGWSQGLSVVGRPDVIEPAQDDTGGLVSVLIARRHRWDKVSVCGYLVDVFCLGVKNTFGPDITDDVALRQFLPEYFRPFPNGWKEAPIELAQEIVFGAVEYARGLGFEPYADFLKAADHLGTWEGPSGITFGNQGKPCYISGPYDNQRRVIDTLRRTVGPPPNFDHIVTQ</sequence>
<reference evidence="1" key="1">
    <citation type="submission" date="2017-12" db="EMBL/GenBank/DDBJ databases">
        <title>Sequencing the genomes of 1000 Actinobacteria strains.</title>
        <authorList>
            <person name="Klenk H.-P."/>
        </authorList>
    </citation>
    <scope>NUCLEOTIDE SEQUENCE [LARGE SCALE GENOMIC DNA]</scope>
    <source>
        <strain evidence="1">DSM 44228</strain>
    </source>
</reference>
<keyword evidence="2" id="KW-1185">Reference proteome</keyword>
<gene>
    <name evidence="1" type="ORF">A8926_1712</name>
</gene>
<protein>
    <submittedName>
        <fullName evidence="1">Uncharacterized protein</fullName>
    </submittedName>
</protein>
<evidence type="ECO:0000313" key="1">
    <source>
        <dbReference type="EMBL" id="PKW14121.1"/>
    </source>
</evidence>
<comment type="caution">
    <text evidence="1">The sequence shown here is derived from an EMBL/GenBank/DDBJ whole genome shotgun (WGS) entry which is preliminary data.</text>
</comment>
<dbReference type="EMBL" id="PJNB01000001">
    <property type="protein sequence ID" value="PKW14121.1"/>
    <property type="molecule type" value="Genomic_DNA"/>
</dbReference>
<dbReference type="STRING" id="994479.GCA_000194155_04422"/>
<evidence type="ECO:0000313" key="2">
    <source>
        <dbReference type="Proteomes" id="UP000233786"/>
    </source>
</evidence>